<dbReference type="InterPro" id="IPR017871">
    <property type="entry name" value="ABC_transporter-like_CS"/>
</dbReference>
<name>A0ABW3FXW6_9PSEU</name>
<dbReference type="Proteomes" id="UP001597018">
    <property type="component" value="Unassembled WGS sequence"/>
</dbReference>
<keyword evidence="2" id="KW-0813">Transport</keyword>
<keyword evidence="6" id="KW-1278">Translocase</keyword>
<dbReference type="PROSITE" id="PS00211">
    <property type="entry name" value="ABC_TRANSPORTER_1"/>
    <property type="match status" value="1"/>
</dbReference>
<evidence type="ECO:0000256" key="5">
    <source>
        <dbReference type="ARBA" id="ARBA00022840"/>
    </source>
</evidence>
<protein>
    <submittedName>
        <fullName evidence="11">ATP-binding cassette domain-containing protein</fullName>
    </submittedName>
</protein>
<evidence type="ECO:0000313" key="11">
    <source>
        <dbReference type="EMBL" id="MFD0922663.1"/>
    </source>
</evidence>
<dbReference type="InterPro" id="IPR003439">
    <property type="entry name" value="ABC_transporter-like_ATP-bd"/>
</dbReference>
<dbReference type="SMART" id="SM00382">
    <property type="entry name" value="AAA"/>
    <property type="match status" value="1"/>
</dbReference>
<dbReference type="Pfam" id="PF00005">
    <property type="entry name" value="ABC_tran"/>
    <property type="match status" value="1"/>
</dbReference>
<dbReference type="RefSeq" id="WP_263253490.1">
    <property type="nucleotide sequence ID" value="NZ_BAABLT010000042.1"/>
</dbReference>
<dbReference type="PANTHER" id="PTHR42711:SF19">
    <property type="entry name" value="DOXORUBICIN RESISTANCE ATP-BINDING PROTEIN DRRA"/>
    <property type="match status" value="1"/>
</dbReference>
<dbReference type="InterPro" id="IPR003593">
    <property type="entry name" value="AAA+_ATPase"/>
</dbReference>
<dbReference type="Gene3D" id="3.40.50.300">
    <property type="entry name" value="P-loop containing nucleotide triphosphate hydrolases"/>
    <property type="match status" value="1"/>
</dbReference>
<keyword evidence="8" id="KW-0046">Antibiotic resistance</keyword>
<dbReference type="SUPFAM" id="SSF52540">
    <property type="entry name" value="P-loop containing nucleoside triphosphate hydrolases"/>
    <property type="match status" value="1"/>
</dbReference>
<dbReference type="GO" id="GO:0005524">
    <property type="term" value="F:ATP binding"/>
    <property type="evidence" value="ECO:0007669"/>
    <property type="project" value="UniProtKB-KW"/>
</dbReference>
<evidence type="ECO:0000256" key="3">
    <source>
        <dbReference type="ARBA" id="ARBA00022475"/>
    </source>
</evidence>
<keyword evidence="5 11" id="KW-0067">ATP-binding</keyword>
<reference evidence="12" key="1">
    <citation type="journal article" date="2019" name="Int. J. Syst. Evol. Microbiol.">
        <title>The Global Catalogue of Microorganisms (GCM) 10K type strain sequencing project: providing services to taxonomists for standard genome sequencing and annotation.</title>
        <authorList>
            <consortium name="The Broad Institute Genomics Platform"/>
            <consortium name="The Broad Institute Genome Sequencing Center for Infectious Disease"/>
            <person name="Wu L."/>
            <person name="Ma J."/>
        </authorList>
    </citation>
    <scope>NUCLEOTIDE SEQUENCE [LARGE SCALE GENOMIC DNA]</scope>
    <source>
        <strain evidence="12">CCUG 56401</strain>
    </source>
</reference>
<comment type="subcellular location">
    <subcellularLocation>
        <location evidence="1">Cell membrane</location>
        <topology evidence="1">Peripheral membrane protein</topology>
        <orientation evidence="1">Cytoplasmic side</orientation>
    </subcellularLocation>
</comment>
<feature type="domain" description="ABC transporter" evidence="10">
    <location>
        <begin position="6"/>
        <end position="236"/>
    </location>
</feature>
<evidence type="ECO:0000256" key="4">
    <source>
        <dbReference type="ARBA" id="ARBA00022741"/>
    </source>
</evidence>
<evidence type="ECO:0000256" key="8">
    <source>
        <dbReference type="ARBA" id="ARBA00023251"/>
    </source>
</evidence>
<keyword evidence="4" id="KW-0547">Nucleotide-binding</keyword>
<dbReference type="InterPro" id="IPR027417">
    <property type="entry name" value="P-loop_NTPase"/>
</dbReference>
<evidence type="ECO:0000313" key="12">
    <source>
        <dbReference type="Proteomes" id="UP001597018"/>
    </source>
</evidence>
<comment type="caution">
    <text evidence="11">The sequence shown here is derived from an EMBL/GenBank/DDBJ whole genome shotgun (WGS) entry which is preliminary data.</text>
</comment>
<evidence type="ECO:0000259" key="10">
    <source>
        <dbReference type="PROSITE" id="PS50893"/>
    </source>
</evidence>
<dbReference type="NCBIfam" id="TIGR01188">
    <property type="entry name" value="drrA"/>
    <property type="match status" value="1"/>
</dbReference>
<sequence length="312" mass="33173">MTDPIIEVSHVSRRFGDVLALDDVSLRVPQGSVLGLLGHNGAGKTTLINVLSTLLPPTSGTARIAGYDVVRQSHEVCTRIGLTGQFAAVDEQLSGRDNLVLIARLLGASRREARQRADELLELFDLTEAARRPARSYSGGMRRRLDLSASLVGHPDVIFLDEPTTGLDPVSRLNLWRIVEELVADGTTVLLTTQYLDEADRLADSITVLSSGRVVAAGTADELKAQVGQRSVTATFADPADAARAVDPLRAAGFAPSHDDRRVTIPVTATRELAAVVRALDEAGVEVADLGIGEPTLDDVYLALAHHSPAAA</sequence>
<dbReference type="EMBL" id="JBHTIW010000023">
    <property type="protein sequence ID" value="MFD0922663.1"/>
    <property type="molecule type" value="Genomic_DNA"/>
</dbReference>
<evidence type="ECO:0000256" key="7">
    <source>
        <dbReference type="ARBA" id="ARBA00023136"/>
    </source>
</evidence>
<keyword evidence="7" id="KW-0472">Membrane</keyword>
<dbReference type="PANTHER" id="PTHR42711">
    <property type="entry name" value="ABC TRANSPORTER ATP-BINDING PROTEIN"/>
    <property type="match status" value="1"/>
</dbReference>
<accession>A0ABW3FXW6</accession>
<evidence type="ECO:0000256" key="9">
    <source>
        <dbReference type="ARBA" id="ARBA00049985"/>
    </source>
</evidence>
<evidence type="ECO:0000256" key="6">
    <source>
        <dbReference type="ARBA" id="ARBA00022967"/>
    </source>
</evidence>
<keyword evidence="12" id="KW-1185">Reference proteome</keyword>
<dbReference type="Pfam" id="PF13732">
    <property type="entry name" value="DrrA1-3_C"/>
    <property type="match status" value="1"/>
</dbReference>
<dbReference type="InterPro" id="IPR005894">
    <property type="entry name" value="DrrA"/>
</dbReference>
<organism evidence="11 12">
    <name type="scientific">Saccharopolyspora rosea</name>
    <dbReference type="NCBI Taxonomy" id="524884"/>
    <lineage>
        <taxon>Bacteria</taxon>
        <taxon>Bacillati</taxon>
        <taxon>Actinomycetota</taxon>
        <taxon>Actinomycetes</taxon>
        <taxon>Pseudonocardiales</taxon>
        <taxon>Pseudonocardiaceae</taxon>
        <taxon>Saccharopolyspora</taxon>
    </lineage>
</organism>
<dbReference type="InterPro" id="IPR025302">
    <property type="entry name" value="DrrA1/2-like_C"/>
</dbReference>
<evidence type="ECO:0000256" key="1">
    <source>
        <dbReference type="ARBA" id="ARBA00004413"/>
    </source>
</evidence>
<keyword evidence="3" id="KW-1003">Cell membrane</keyword>
<evidence type="ECO:0000256" key="2">
    <source>
        <dbReference type="ARBA" id="ARBA00022448"/>
    </source>
</evidence>
<gene>
    <name evidence="11" type="ORF">ACFQ16_23200</name>
</gene>
<comment type="similarity">
    <text evidence="9">Belongs to the ABC transporter superfamily. Drug exporter-1 (DrugE1) (TC 3.A.1.105) family.</text>
</comment>
<proteinExistence type="inferred from homology"/>
<dbReference type="PROSITE" id="PS50893">
    <property type="entry name" value="ABC_TRANSPORTER_2"/>
    <property type="match status" value="1"/>
</dbReference>
<dbReference type="InterPro" id="IPR050763">
    <property type="entry name" value="ABC_transporter_ATP-binding"/>
</dbReference>